<reference evidence="3" key="1">
    <citation type="submission" date="2022-10" db="EMBL/GenBank/DDBJ databases">
        <title>The WGS of Solirubrobacter ginsenosidimutans DSM 21036.</title>
        <authorList>
            <person name="Jiang Z."/>
        </authorList>
    </citation>
    <scope>NUCLEOTIDE SEQUENCE</scope>
    <source>
        <strain evidence="3">DSM 21036</strain>
    </source>
</reference>
<feature type="domain" description="Luciferase-like" evidence="2">
    <location>
        <begin position="16"/>
        <end position="298"/>
    </location>
</feature>
<dbReference type="InterPro" id="IPR050564">
    <property type="entry name" value="F420-G6PD/mer"/>
</dbReference>
<evidence type="ECO:0000259" key="2">
    <source>
        <dbReference type="Pfam" id="PF00296"/>
    </source>
</evidence>
<dbReference type="GO" id="GO:0016705">
    <property type="term" value="F:oxidoreductase activity, acting on paired donors, with incorporation or reduction of molecular oxygen"/>
    <property type="evidence" value="ECO:0007669"/>
    <property type="project" value="InterPro"/>
</dbReference>
<dbReference type="AlphaFoldDB" id="A0A9X3S493"/>
<dbReference type="SUPFAM" id="SSF51679">
    <property type="entry name" value="Bacterial luciferase-like"/>
    <property type="match status" value="1"/>
</dbReference>
<dbReference type="PANTHER" id="PTHR43244">
    <property type="match status" value="1"/>
</dbReference>
<dbReference type="Pfam" id="PF00296">
    <property type="entry name" value="Bac_luciferase"/>
    <property type="match status" value="1"/>
</dbReference>
<dbReference type="InterPro" id="IPR036661">
    <property type="entry name" value="Luciferase-like_sf"/>
</dbReference>
<dbReference type="RefSeq" id="WP_270039160.1">
    <property type="nucleotide sequence ID" value="NZ_JAPDOD010000005.1"/>
</dbReference>
<organism evidence="3 4">
    <name type="scientific">Solirubrobacter ginsenosidimutans</name>
    <dbReference type="NCBI Taxonomy" id="490573"/>
    <lineage>
        <taxon>Bacteria</taxon>
        <taxon>Bacillati</taxon>
        <taxon>Actinomycetota</taxon>
        <taxon>Thermoleophilia</taxon>
        <taxon>Solirubrobacterales</taxon>
        <taxon>Solirubrobacteraceae</taxon>
        <taxon>Solirubrobacter</taxon>
    </lineage>
</organism>
<keyword evidence="4" id="KW-1185">Reference proteome</keyword>
<dbReference type="PANTHER" id="PTHR43244:SF1">
    <property type="entry name" value="5,10-METHYLENETETRAHYDROMETHANOPTERIN REDUCTASE"/>
    <property type="match status" value="1"/>
</dbReference>
<evidence type="ECO:0000313" key="4">
    <source>
        <dbReference type="Proteomes" id="UP001149140"/>
    </source>
</evidence>
<keyword evidence="1" id="KW-0560">Oxidoreductase</keyword>
<comment type="caution">
    <text evidence="3">The sequence shown here is derived from an EMBL/GenBank/DDBJ whole genome shotgun (WGS) entry which is preliminary data.</text>
</comment>
<name>A0A9X3S493_9ACTN</name>
<dbReference type="EMBL" id="JAPDOD010000005">
    <property type="protein sequence ID" value="MDA0160363.1"/>
    <property type="molecule type" value="Genomic_DNA"/>
</dbReference>
<evidence type="ECO:0000256" key="1">
    <source>
        <dbReference type="ARBA" id="ARBA00023002"/>
    </source>
</evidence>
<dbReference type="InterPro" id="IPR011251">
    <property type="entry name" value="Luciferase-like_dom"/>
</dbReference>
<gene>
    <name evidence="3" type="ORF">OM076_08810</name>
</gene>
<dbReference type="CDD" id="cd01097">
    <property type="entry name" value="Tetrahydromethanopterin_reductase"/>
    <property type="match status" value="1"/>
</dbReference>
<sequence>MELSATGVAFTPFETRVDTMLRLARHAEALGFGRVQVAEAWSHDATIVLAEMAAQTSRIGLGTGVLSVWGRTPASIALAAAGLQRASAGRFSLGLGAGSQPLTEGLHGVRWERPVAHLRETLTGVRALLAGERLPRPAAGAKPLRLGVVPDVPVPIALAALADESIRVAGELADEWAPFLWARSRLAEGRALLDEGEARAELPHRTHITAAVPVALGPDTESARRLAAWWLSTYTTRMGPIYPRLLERFSDSGTIEALQATGQEWPATAEQLAREVTLFGTYDEGPGQIDAWAAAGADSVALVLPPGRPEAELTELLEVVAASNRAATLG</sequence>
<protein>
    <submittedName>
        <fullName evidence="3">LLM class flavin-dependent oxidoreductase</fullName>
    </submittedName>
</protein>
<evidence type="ECO:0000313" key="3">
    <source>
        <dbReference type="EMBL" id="MDA0160363.1"/>
    </source>
</evidence>
<dbReference type="Gene3D" id="3.20.20.30">
    <property type="entry name" value="Luciferase-like domain"/>
    <property type="match status" value="1"/>
</dbReference>
<accession>A0A9X3S493</accession>
<proteinExistence type="predicted"/>
<dbReference type="Proteomes" id="UP001149140">
    <property type="component" value="Unassembled WGS sequence"/>
</dbReference>